<dbReference type="GO" id="GO:0000724">
    <property type="term" value="P:double-strand break repair via homologous recombination"/>
    <property type="evidence" value="ECO:0007669"/>
    <property type="project" value="TreeGrafter"/>
</dbReference>
<protein>
    <submittedName>
        <fullName evidence="7">Bloom syndrome protein-like</fullName>
    </submittedName>
</protein>
<dbReference type="EMBL" id="LSMT01001197">
    <property type="protein sequence ID" value="PFX12771.1"/>
    <property type="molecule type" value="Genomic_DNA"/>
</dbReference>
<proteinExistence type="inferred from homology"/>
<evidence type="ECO:0000256" key="2">
    <source>
        <dbReference type="ARBA" id="ARBA00023125"/>
    </source>
</evidence>
<evidence type="ECO:0000256" key="5">
    <source>
        <dbReference type="SAM" id="MobiDB-lite"/>
    </source>
</evidence>
<reference evidence="8" key="1">
    <citation type="journal article" date="2017" name="bioRxiv">
        <title>Comparative analysis of the genomes of Stylophora pistillata and Acropora digitifera provides evidence for extensive differences between species of corals.</title>
        <authorList>
            <person name="Voolstra C.R."/>
            <person name="Li Y."/>
            <person name="Liew Y.J."/>
            <person name="Baumgarten S."/>
            <person name="Zoccola D."/>
            <person name="Flot J.-F."/>
            <person name="Tambutte S."/>
            <person name="Allemand D."/>
            <person name="Aranda M."/>
        </authorList>
    </citation>
    <scope>NUCLEOTIDE SEQUENCE [LARGE SCALE GENOMIC DNA]</scope>
</reference>
<feature type="region of interest" description="Disordered" evidence="5">
    <location>
        <begin position="222"/>
        <end position="259"/>
    </location>
</feature>
<evidence type="ECO:0000256" key="3">
    <source>
        <dbReference type="ARBA" id="ARBA00023235"/>
    </source>
</evidence>
<feature type="region of interest" description="Disordered" evidence="5">
    <location>
        <begin position="283"/>
        <end position="330"/>
    </location>
</feature>
<keyword evidence="4" id="KW-0539">Nucleus</keyword>
<accession>A0A2B4R558</accession>
<gene>
    <name evidence="7" type="primary">Blm</name>
    <name evidence="7" type="ORF">AWC38_SpisGene23220</name>
</gene>
<dbReference type="InterPro" id="IPR027417">
    <property type="entry name" value="P-loop_NTPase"/>
</dbReference>
<dbReference type="GO" id="GO:0003677">
    <property type="term" value="F:DNA binding"/>
    <property type="evidence" value="ECO:0007669"/>
    <property type="project" value="UniProtKB-KW"/>
</dbReference>
<evidence type="ECO:0000313" key="8">
    <source>
        <dbReference type="Proteomes" id="UP000225706"/>
    </source>
</evidence>
<dbReference type="GO" id="GO:0005634">
    <property type="term" value="C:nucleus"/>
    <property type="evidence" value="ECO:0007669"/>
    <property type="project" value="TreeGrafter"/>
</dbReference>
<dbReference type="GO" id="GO:0005737">
    <property type="term" value="C:cytoplasm"/>
    <property type="evidence" value="ECO:0007669"/>
    <property type="project" value="TreeGrafter"/>
</dbReference>
<name>A0A2B4R558_STYPI</name>
<feature type="domain" description="Helicase ATP-binding" evidence="6">
    <location>
        <begin position="481"/>
        <end position="632"/>
    </location>
</feature>
<comment type="similarity">
    <text evidence="1">Belongs to the helicase family. RecQ subfamily.</text>
</comment>
<dbReference type="Proteomes" id="UP000225706">
    <property type="component" value="Unassembled WGS sequence"/>
</dbReference>
<dbReference type="Gene3D" id="3.40.50.300">
    <property type="entry name" value="P-loop containing nucleotide triphosphate hydrolases"/>
    <property type="match status" value="2"/>
</dbReference>
<dbReference type="GO" id="GO:0005694">
    <property type="term" value="C:chromosome"/>
    <property type="evidence" value="ECO:0007669"/>
    <property type="project" value="TreeGrafter"/>
</dbReference>
<feature type="compositionally biased region" description="Basic and acidic residues" evidence="5">
    <location>
        <begin position="289"/>
        <end position="303"/>
    </location>
</feature>
<feature type="compositionally biased region" description="Acidic residues" evidence="5">
    <location>
        <begin position="222"/>
        <end position="233"/>
    </location>
</feature>
<dbReference type="GO" id="GO:0009378">
    <property type="term" value="F:four-way junction helicase activity"/>
    <property type="evidence" value="ECO:0007669"/>
    <property type="project" value="TreeGrafter"/>
</dbReference>
<evidence type="ECO:0000256" key="4">
    <source>
        <dbReference type="ARBA" id="ARBA00023242"/>
    </source>
</evidence>
<feature type="region of interest" description="Disordered" evidence="5">
    <location>
        <begin position="454"/>
        <end position="478"/>
    </location>
</feature>
<dbReference type="AlphaFoldDB" id="A0A2B4R558"/>
<feature type="compositionally biased region" description="Polar residues" evidence="5">
    <location>
        <begin position="250"/>
        <end position="259"/>
    </location>
</feature>
<dbReference type="STRING" id="50429.A0A2B4R558"/>
<dbReference type="PANTHER" id="PTHR13710:SF153">
    <property type="entry name" value="RECQ-LIKE DNA HELICASE BLM"/>
    <property type="match status" value="1"/>
</dbReference>
<organism evidence="7 8">
    <name type="scientific">Stylophora pistillata</name>
    <name type="common">Smooth cauliflower coral</name>
    <dbReference type="NCBI Taxonomy" id="50429"/>
    <lineage>
        <taxon>Eukaryota</taxon>
        <taxon>Metazoa</taxon>
        <taxon>Cnidaria</taxon>
        <taxon>Anthozoa</taxon>
        <taxon>Hexacorallia</taxon>
        <taxon>Scleractinia</taxon>
        <taxon>Astrocoeniina</taxon>
        <taxon>Pocilloporidae</taxon>
        <taxon>Stylophora</taxon>
    </lineage>
</organism>
<dbReference type="PANTHER" id="PTHR13710">
    <property type="entry name" value="DNA HELICASE RECQ FAMILY MEMBER"/>
    <property type="match status" value="1"/>
</dbReference>
<dbReference type="SUPFAM" id="SSF52540">
    <property type="entry name" value="P-loop containing nucleoside triphosphate hydrolases"/>
    <property type="match status" value="1"/>
</dbReference>
<dbReference type="PROSITE" id="PS51192">
    <property type="entry name" value="HELICASE_ATP_BIND_1"/>
    <property type="match status" value="1"/>
</dbReference>
<keyword evidence="8" id="KW-1185">Reference proteome</keyword>
<feature type="compositionally biased region" description="Basic and acidic residues" evidence="5">
    <location>
        <begin position="315"/>
        <end position="324"/>
    </location>
</feature>
<dbReference type="GO" id="GO:0043138">
    <property type="term" value="F:3'-5' DNA helicase activity"/>
    <property type="evidence" value="ECO:0007669"/>
    <property type="project" value="TreeGrafter"/>
</dbReference>
<keyword evidence="2" id="KW-0238">DNA-binding</keyword>
<evidence type="ECO:0000256" key="1">
    <source>
        <dbReference type="ARBA" id="ARBA00005446"/>
    </source>
</evidence>
<evidence type="ECO:0000259" key="6">
    <source>
        <dbReference type="PROSITE" id="PS51192"/>
    </source>
</evidence>
<dbReference type="OrthoDB" id="71307at2759"/>
<keyword evidence="3" id="KW-0413">Isomerase</keyword>
<evidence type="ECO:0000313" key="7">
    <source>
        <dbReference type="EMBL" id="PFX12771.1"/>
    </source>
</evidence>
<comment type="caution">
    <text evidence="7">The sequence shown here is derived from an EMBL/GenBank/DDBJ whole genome shotgun (WGS) entry which is preliminary data.</text>
</comment>
<sequence length="897" mass="101788">MVSDEQKRWLVTIYALNCVLGPHLKLVVEEGMKELYKFLDDKLNGLVKPCALRSLTYDVVYSSPPLDFLQDLKFVNINRNFYRKDESNYMYNVPKIEDLAKLYLPTDVPAKFSKFDKNMDVAVAIKLLGYEYQKEIFSSEVQSSANDVRKNVRNECDHFREREWTESFFNKCFDKLCRLVVCLPLAEAEKKDIEELSKWQVEVMTSKDNEDVLLNGEEYEEDLNDIPIDENEQNGESTQTGKDAMLPSHASLSGPSQATALSSSEIAGLKEAILMLTQKHQNPLLGDNEPAKNKSTSEKHLADQRPNMAAPAKKSKPDATDPERPCSMSTPNDCQILYDSVLNYTSDKDAAKTPLIATAKKRMISSPNSSRMINAKSLNEEDCQNMKKLGLESMSLLTHESYKLNMQRRMLMRSDIGKEYGSPCSSQLPFTEFLFGDDLQKRLTDIGDQNKIGAKITPNKGKHRYDKYGSGTSSCNENYNAKKLERPESQALEAQKEPGQQVQQPSLAYVKKKRIKAAVVVGPDSSQTKNKEATEGKYNLVFTSPKALFGSHQSTVLTLKNKIEAVFIDEVHCVAKWGHGSGNDEVFLDDYARLAEMRLFFKQVTPLIALTATATDAVRKVIMRDLMMRDCVQFITVPNKQNIRFSVSSVDPDDLETSFQWLIDDLKSKKINAQKVLIFCIKRAHLRELYETFHEVLGSNSYGPPTGKELKDDRTRLFAMYHRKTHPLVKETVETEFCKVNGSVRVVFCTIAFGMGINVEGAYIALHLGPSCCLAAYSGCTRSKNITNGMKEYVRNTDVRRHSLLIQPFLNCQEKPDEETRIERHSCRDVCAKTCRCLCLCKGKCTRDNVCNSEWFFSPMEAISECNIVKMIEQCSSDYDTDDSDIYIRSRICHSQY</sequence>
<dbReference type="InterPro" id="IPR014001">
    <property type="entry name" value="Helicase_ATP-bd"/>
</dbReference>